<sequence>MIKTSFYAAAMSSSFLTDRCNNRIGCVILMPRFRMSKIGPYIIIALVVDGFVFARPRSAAAEQWLLEPVMQQQLKYDDNLLLSPGGNSAYGSISTPEIKLSRLGDQLQLVLDGQFRFSRYFNRSEFNSDDQFLYFNGTYLNSERSTFHLDANFKHDTSLNSDLNDSGKFLGKKIRVTSWNITPSWEYLLSELDTLDLAAGYNQVDYSSNQLTSYKNYFASSTFIHQISEISDVTATLDYQRFEPDDEENINTNTVGFLVGYRYHPTERLEIGAGVGANYTAAENSGNNDVGYRIKFNGKYQLNDQTNLTADFSHDREPSSDGVLVTRNRVKASASYRLDPLVTLSVSGTYYDNSDPLSVSGSSNNNNQEEDVQSYAFGPSIAWQFSQSWSLVGNYTYRHKVSGDDHEKAHSNAVFVTLKYSPVGFSWSE</sequence>
<accession>A0ABU5E8U4</accession>
<dbReference type="Proteomes" id="UP001279642">
    <property type="component" value="Unassembled WGS sequence"/>
</dbReference>
<keyword evidence="2" id="KW-1185">Reference proteome</keyword>
<gene>
    <name evidence="1" type="ORF">SMD27_07965</name>
</gene>
<reference evidence="1 2" key="1">
    <citation type="journal article" date="2016" name="Antonie Van Leeuwenhoek">
        <title>Dongia soli sp. nov., isolated from soil from Dokdo, Korea.</title>
        <authorList>
            <person name="Kim D.U."/>
            <person name="Lee H."/>
            <person name="Kim H."/>
            <person name="Kim S.G."/>
            <person name="Ka J.O."/>
        </authorList>
    </citation>
    <scope>NUCLEOTIDE SEQUENCE [LARGE SCALE GENOMIC DNA]</scope>
    <source>
        <strain evidence="1 2">D78</strain>
    </source>
</reference>
<evidence type="ECO:0000313" key="1">
    <source>
        <dbReference type="EMBL" id="MDY0882775.1"/>
    </source>
</evidence>
<evidence type="ECO:0000313" key="2">
    <source>
        <dbReference type="Proteomes" id="UP001279642"/>
    </source>
</evidence>
<organism evidence="1 2">
    <name type="scientific">Dongia soli</name>
    <dbReference type="NCBI Taxonomy" id="600628"/>
    <lineage>
        <taxon>Bacteria</taxon>
        <taxon>Pseudomonadati</taxon>
        <taxon>Pseudomonadota</taxon>
        <taxon>Alphaproteobacteria</taxon>
        <taxon>Rhodospirillales</taxon>
        <taxon>Dongiaceae</taxon>
        <taxon>Dongia</taxon>
    </lineage>
</organism>
<dbReference type="Gene3D" id="2.40.160.60">
    <property type="entry name" value="Outer membrane protein transport protein (OMPP1/FadL/TodX)"/>
    <property type="match status" value="1"/>
</dbReference>
<dbReference type="EMBL" id="JAXCLW010000002">
    <property type="protein sequence ID" value="MDY0882775.1"/>
    <property type="molecule type" value="Genomic_DNA"/>
</dbReference>
<dbReference type="RefSeq" id="WP_320507837.1">
    <property type="nucleotide sequence ID" value="NZ_JAXCLW010000002.1"/>
</dbReference>
<dbReference type="SUPFAM" id="SSF56935">
    <property type="entry name" value="Porins"/>
    <property type="match status" value="1"/>
</dbReference>
<name>A0ABU5E8U4_9PROT</name>
<protein>
    <submittedName>
        <fullName evidence="1">Transporter</fullName>
    </submittedName>
</protein>
<proteinExistence type="predicted"/>
<comment type="caution">
    <text evidence="1">The sequence shown here is derived from an EMBL/GenBank/DDBJ whole genome shotgun (WGS) entry which is preliminary data.</text>
</comment>
<dbReference type="Pfam" id="PF13557">
    <property type="entry name" value="Phenol_MetA_deg"/>
    <property type="match status" value="1"/>
</dbReference>
<dbReference type="InterPro" id="IPR025737">
    <property type="entry name" value="FApF"/>
</dbReference>